<evidence type="ECO:0000256" key="2">
    <source>
        <dbReference type="ARBA" id="ARBA00022980"/>
    </source>
</evidence>
<dbReference type="GO" id="GO:0070181">
    <property type="term" value="F:small ribosomal subunit rRNA binding"/>
    <property type="evidence" value="ECO:0007669"/>
    <property type="project" value="TreeGrafter"/>
</dbReference>
<dbReference type="SUPFAM" id="SSF54995">
    <property type="entry name" value="Ribosomal protein S6"/>
    <property type="match status" value="1"/>
</dbReference>
<organism evidence="8 9">
    <name type="scientific">Enhygromyxa salina</name>
    <dbReference type="NCBI Taxonomy" id="215803"/>
    <lineage>
        <taxon>Bacteria</taxon>
        <taxon>Pseudomonadati</taxon>
        <taxon>Myxococcota</taxon>
        <taxon>Polyangia</taxon>
        <taxon>Nannocystales</taxon>
        <taxon>Nannocystaceae</taxon>
        <taxon>Enhygromyxa</taxon>
    </lineage>
</organism>
<dbReference type="GO" id="GO:1990904">
    <property type="term" value="C:ribonucleoprotein complex"/>
    <property type="evidence" value="ECO:0007669"/>
    <property type="project" value="UniProtKB-KW"/>
</dbReference>
<accession>A0A2S9XBD4</accession>
<dbReference type="InterPro" id="IPR035980">
    <property type="entry name" value="Ribosomal_bS6_sf"/>
</dbReference>
<dbReference type="CDD" id="cd00473">
    <property type="entry name" value="bS6"/>
    <property type="match status" value="1"/>
</dbReference>
<name>A0A2S9XBD4_9BACT</name>
<feature type="compositionally biased region" description="Low complexity" evidence="7">
    <location>
        <begin position="158"/>
        <end position="167"/>
    </location>
</feature>
<dbReference type="Pfam" id="PF01250">
    <property type="entry name" value="Ribosomal_S6"/>
    <property type="match status" value="1"/>
</dbReference>
<dbReference type="PANTHER" id="PTHR21011">
    <property type="entry name" value="MITOCHONDRIAL 28S RIBOSOMAL PROTEIN S6"/>
    <property type="match status" value="1"/>
</dbReference>
<evidence type="ECO:0000256" key="3">
    <source>
        <dbReference type="ARBA" id="ARBA00023274"/>
    </source>
</evidence>
<comment type="caution">
    <text evidence="8">The sequence shown here is derived from an EMBL/GenBank/DDBJ whole genome shotgun (WGS) entry which is preliminary data.</text>
</comment>
<dbReference type="GO" id="GO:0005840">
    <property type="term" value="C:ribosome"/>
    <property type="evidence" value="ECO:0007669"/>
    <property type="project" value="UniProtKB-KW"/>
</dbReference>
<keyword evidence="9" id="KW-1185">Reference proteome</keyword>
<dbReference type="Proteomes" id="UP000237968">
    <property type="component" value="Unassembled WGS sequence"/>
</dbReference>
<feature type="region of interest" description="Disordered" evidence="7">
    <location>
        <begin position="158"/>
        <end position="187"/>
    </location>
</feature>
<evidence type="ECO:0000313" key="9">
    <source>
        <dbReference type="Proteomes" id="UP000237968"/>
    </source>
</evidence>
<keyword evidence="6" id="KW-0699">rRNA-binding</keyword>
<keyword evidence="6" id="KW-0694">RNA-binding</keyword>
<reference evidence="8 9" key="1">
    <citation type="submission" date="2018-03" db="EMBL/GenBank/DDBJ databases">
        <title>Draft Genome Sequences of the Obligatory Marine Myxobacteria Enhygromyxa salina SWB005.</title>
        <authorList>
            <person name="Poehlein A."/>
            <person name="Moghaddam J.A."/>
            <person name="Harms H."/>
            <person name="Alanjari M."/>
            <person name="Koenig G.M."/>
            <person name="Daniel R."/>
            <person name="Schaeberle T.F."/>
        </authorList>
    </citation>
    <scope>NUCLEOTIDE SEQUENCE [LARGE SCALE GENOMIC DNA]</scope>
    <source>
        <strain evidence="8 9">SWB005</strain>
    </source>
</reference>
<proteinExistence type="inferred from homology"/>
<evidence type="ECO:0000256" key="7">
    <source>
        <dbReference type="SAM" id="MobiDB-lite"/>
    </source>
</evidence>
<dbReference type="GO" id="GO:0005737">
    <property type="term" value="C:cytoplasm"/>
    <property type="evidence" value="ECO:0007669"/>
    <property type="project" value="UniProtKB-ARBA"/>
</dbReference>
<feature type="compositionally biased region" description="Basic and acidic residues" evidence="7">
    <location>
        <begin position="169"/>
        <end position="187"/>
    </location>
</feature>
<evidence type="ECO:0000256" key="1">
    <source>
        <dbReference type="ARBA" id="ARBA00009512"/>
    </source>
</evidence>
<dbReference type="RefSeq" id="WP_106395833.1">
    <property type="nucleotide sequence ID" value="NZ_PVNK01000292.1"/>
</dbReference>
<protein>
    <recommendedName>
        <fullName evidence="5 6">Small ribosomal subunit protein bS6</fullName>
    </recommendedName>
</protein>
<dbReference type="AlphaFoldDB" id="A0A2S9XBD4"/>
<dbReference type="GO" id="GO:0003735">
    <property type="term" value="F:structural constituent of ribosome"/>
    <property type="evidence" value="ECO:0007669"/>
    <property type="project" value="InterPro"/>
</dbReference>
<dbReference type="EMBL" id="PVNK01000292">
    <property type="protein sequence ID" value="PRP90169.1"/>
    <property type="molecule type" value="Genomic_DNA"/>
</dbReference>
<dbReference type="InterPro" id="IPR014717">
    <property type="entry name" value="Transl_elong_EF1B/ribsomal_bS6"/>
</dbReference>
<dbReference type="InterPro" id="IPR020814">
    <property type="entry name" value="Ribosomal_S6_plastid/chlpt"/>
</dbReference>
<dbReference type="HAMAP" id="MF_00360">
    <property type="entry name" value="Ribosomal_bS6"/>
    <property type="match status" value="1"/>
</dbReference>
<evidence type="ECO:0000256" key="5">
    <source>
        <dbReference type="ARBA" id="ARBA00035294"/>
    </source>
</evidence>
<dbReference type="OrthoDB" id="9812702at2"/>
<dbReference type="PANTHER" id="PTHR21011:SF1">
    <property type="entry name" value="SMALL RIBOSOMAL SUBUNIT PROTEIN BS6M"/>
    <property type="match status" value="1"/>
</dbReference>
<keyword evidence="2 6" id="KW-0689">Ribosomal protein</keyword>
<evidence type="ECO:0000256" key="6">
    <source>
        <dbReference type="HAMAP-Rule" id="MF_00360"/>
    </source>
</evidence>
<dbReference type="InterPro" id="IPR000529">
    <property type="entry name" value="Ribosomal_bS6"/>
</dbReference>
<dbReference type="GO" id="GO:0006412">
    <property type="term" value="P:translation"/>
    <property type="evidence" value="ECO:0007669"/>
    <property type="project" value="UniProtKB-UniRule"/>
</dbReference>
<dbReference type="NCBIfam" id="TIGR00166">
    <property type="entry name" value="S6"/>
    <property type="match status" value="1"/>
</dbReference>
<keyword evidence="3 6" id="KW-0687">Ribonucleoprotein</keyword>
<evidence type="ECO:0000313" key="8">
    <source>
        <dbReference type="EMBL" id="PRP90169.1"/>
    </source>
</evidence>
<dbReference type="Gene3D" id="3.30.70.60">
    <property type="match status" value="1"/>
</dbReference>
<evidence type="ECO:0000256" key="4">
    <source>
        <dbReference type="ARBA" id="ARBA00035104"/>
    </source>
</evidence>
<comment type="function">
    <text evidence="4 6">Binds together with bS18 to 16S ribosomal RNA.</text>
</comment>
<gene>
    <name evidence="6 8" type="primary">rpsF</name>
    <name evidence="8" type="ORF">ENSA5_66910</name>
</gene>
<sequence>MTEATVRSYSALRNTQREFEITMILRPNTSKDGIADLVSRLQAIYERTGGRMQKIDNWGLRTLAYPIQTNKKGIYLYIRFLGGSDIVKELERNLRIWDEVMRYLTVVVDGDVNPDARPSDIDDEILDAASDVAPDPLDIAAEKEAAFAAQAEAEAAAAAEAKANEAANDNDKEASADGAADTKKDDA</sequence>
<comment type="similarity">
    <text evidence="1 6">Belongs to the bacterial ribosomal protein bS6 family.</text>
</comment>